<comment type="caution">
    <text evidence="6">The sequence shown here is derived from an EMBL/GenBank/DDBJ whole genome shotgun (WGS) entry which is preliminary data.</text>
</comment>
<accession>A0A2N7JZC8</accession>
<dbReference type="InterPro" id="IPR013762">
    <property type="entry name" value="Integrase-like_cat_sf"/>
</dbReference>
<gene>
    <name evidence="6" type="ORF">BCT54_16245</name>
</gene>
<evidence type="ECO:0000256" key="3">
    <source>
        <dbReference type="ARBA" id="ARBA00023125"/>
    </source>
</evidence>
<dbReference type="GO" id="GO:0006310">
    <property type="term" value="P:DNA recombination"/>
    <property type="evidence" value="ECO:0007669"/>
    <property type="project" value="UniProtKB-KW"/>
</dbReference>
<dbReference type="GO" id="GO:0015074">
    <property type="term" value="P:DNA integration"/>
    <property type="evidence" value="ECO:0007669"/>
    <property type="project" value="UniProtKB-KW"/>
</dbReference>
<evidence type="ECO:0000256" key="1">
    <source>
        <dbReference type="ARBA" id="ARBA00008857"/>
    </source>
</evidence>
<dbReference type="RefSeq" id="WP_102550921.1">
    <property type="nucleotide sequence ID" value="NZ_MCZF01000012.1"/>
</dbReference>
<dbReference type="InterPro" id="IPR011010">
    <property type="entry name" value="DNA_brk_join_enz"/>
</dbReference>
<evidence type="ECO:0000313" key="6">
    <source>
        <dbReference type="EMBL" id="PMM65992.1"/>
    </source>
</evidence>
<comment type="similarity">
    <text evidence="1">Belongs to the 'phage' integrase family.</text>
</comment>
<dbReference type="InterPro" id="IPR002104">
    <property type="entry name" value="Integrase_catalytic"/>
</dbReference>
<dbReference type="Proteomes" id="UP000235533">
    <property type="component" value="Unassembled WGS sequence"/>
</dbReference>
<evidence type="ECO:0000256" key="2">
    <source>
        <dbReference type="ARBA" id="ARBA00022908"/>
    </source>
</evidence>
<dbReference type="AlphaFoldDB" id="A0A2N7JZC8"/>
<keyword evidence="3" id="KW-0238">DNA-binding</keyword>
<dbReference type="PANTHER" id="PTHR30349">
    <property type="entry name" value="PHAGE INTEGRASE-RELATED"/>
    <property type="match status" value="1"/>
</dbReference>
<protein>
    <recommendedName>
        <fullName evidence="5">Tyr recombinase domain-containing protein</fullName>
    </recommendedName>
</protein>
<keyword evidence="4" id="KW-0233">DNA recombination</keyword>
<dbReference type="PROSITE" id="PS51898">
    <property type="entry name" value="TYR_RECOMBINASE"/>
    <property type="match status" value="1"/>
</dbReference>
<proteinExistence type="inferred from homology"/>
<organism evidence="6 7">
    <name type="scientific">Vibrio splendidus</name>
    <dbReference type="NCBI Taxonomy" id="29497"/>
    <lineage>
        <taxon>Bacteria</taxon>
        <taxon>Pseudomonadati</taxon>
        <taxon>Pseudomonadota</taxon>
        <taxon>Gammaproteobacteria</taxon>
        <taxon>Vibrionales</taxon>
        <taxon>Vibrionaceae</taxon>
        <taxon>Vibrio</taxon>
    </lineage>
</organism>
<dbReference type="Pfam" id="PF00589">
    <property type="entry name" value="Phage_integrase"/>
    <property type="match status" value="1"/>
</dbReference>
<dbReference type="CDD" id="cd00397">
    <property type="entry name" value="DNA_BRE_C"/>
    <property type="match status" value="1"/>
</dbReference>
<dbReference type="SUPFAM" id="SSF56349">
    <property type="entry name" value="DNA breaking-rejoining enzymes"/>
    <property type="match status" value="1"/>
</dbReference>
<dbReference type="InterPro" id="IPR050090">
    <property type="entry name" value="Tyrosine_recombinase_XerCD"/>
</dbReference>
<keyword evidence="2" id="KW-0229">DNA integration</keyword>
<evidence type="ECO:0000256" key="4">
    <source>
        <dbReference type="ARBA" id="ARBA00023172"/>
    </source>
</evidence>
<feature type="domain" description="Tyr recombinase" evidence="5">
    <location>
        <begin position="233"/>
        <end position="450"/>
    </location>
</feature>
<evidence type="ECO:0000259" key="5">
    <source>
        <dbReference type="PROSITE" id="PS51898"/>
    </source>
</evidence>
<reference evidence="7" key="1">
    <citation type="submission" date="2016-07" db="EMBL/GenBank/DDBJ databases">
        <title>Nontailed viruses are major unrecognized killers of bacteria in the ocean.</title>
        <authorList>
            <person name="Kauffman K."/>
            <person name="Hussain F."/>
            <person name="Yang J."/>
            <person name="Arevalo P."/>
            <person name="Brown J."/>
            <person name="Cutler M."/>
            <person name="Kelly L."/>
            <person name="Polz M.F."/>
        </authorList>
    </citation>
    <scope>NUCLEOTIDE SEQUENCE [LARGE SCALE GENOMIC DNA]</scope>
    <source>
        <strain evidence="7">10N.261.48.B5</strain>
    </source>
</reference>
<evidence type="ECO:0000313" key="7">
    <source>
        <dbReference type="Proteomes" id="UP000235533"/>
    </source>
</evidence>
<dbReference type="PANTHER" id="PTHR30349:SF41">
    <property type="entry name" value="INTEGRASE_RECOMBINASE PROTEIN MJ0367-RELATED"/>
    <property type="match status" value="1"/>
</dbReference>
<dbReference type="EMBL" id="MCZF01000012">
    <property type="protein sequence ID" value="PMM65992.1"/>
    <property type="molecule type" value="Genomic_DNA"/>
</dbReference>
<dbReference type="Gene3D" id="1.10.443.10">
    <property type="entry name" value="Intergrase catalytic core"/>
    <property type="match status" value="1"/>
</dbReference>
<dbReference type="GO" id="GO:0003677">
    <property type="term" value="F:DNA binding"/>
    <property type="evidence" value="ECO:0007669"/>
    <property type="project" value="UniProtKB-KW"/>
</dbReference>
<sequence>MGRHKRLAPKDMGNGEYCYVDITVERKPQIEFVVNEQPGAIAPQLKGRRNPTFITFPILIDPNGLNVFEANLFMRSLAQSGLTHHSLDAHIRALLLFYRWMKLEGKTIYGCTDEQELGAVYLFRDFLVENLKRDEIDKNGNSVEKGVYQPSTAASYVRTIIRYYEFLHVERIIRFSKTFVPFEYRLVKVKRKAKSNDHNMLGHIKSNESRTIEVETTGLTRPFGRVQIVKSHHRLSPMREDEKQILLSYLSIDDSNFELSHDVKNLMLYTAIETGLRLKELVTFPATEVRELSFHEEVANVTISEVRNGCKTKSSKERTIEVPRHIMEILLQYKHSKARLAAQCRCNIKHNGLFLNPREGLPFAPNTLETYFSDVRNEIIKKHPDWYFTVHDLRATYATHWLYREHSKRNLLFEVLINELADLMGHSSTQMTEKYISYMNTDKYWLEFASRKNSHLAILME</sequence>
<name>A0A2N7JZC8_VIBSP</name>